<keyword evidence="1" id="KW-0418">Kinase</keyword>
<organism evidence="1 2">
    <name type="scientific">Striga asiatica</name>
    <name type="common">Asiatic witchweed</name>
    <name type="synonym">Buchnera asiatica</name>
    <dbReference type="NCBI Taxonomy" id="4170"/>
    <lineage>
        <taxon>Eukaryota</taxon>
        <taxon>Viridiplantae</taxon>
        <taxon>Streptophyta</taxon>
        <taxon>Embryophyta</taxon>
        <taxon>Tracheophyta</taxon>
        <taxon>Spermatophyta</taxon>
        <taxon>Magnoliopsida</taxon>
        <taxon>eudicotyledons</taxon>
        <taxon>Gunneridae</taxon>
        <taxon>Pentapetalae</taxon>
        <taxon>asterids</taxon>
        <taxon>lamiids</taxon>
        <taxon>Lamiales</taxon>
        <taxon>Orobanchaceae</taxon>
        <taxon>Buchnereae</taxon>
        <taxon>Striga</taxon>
    </lineage>
</organism>
<dbReference type="GO" id="GO:0016301">
    <property type="term" value="F:kinase activity"/>
    <property type="evidence" value="ECO:0007669"/>
    <property type="project" value="UniProtKB-KW"/>
</dbReference>
<accession>A0A5A7QAN5</accession>
<dbReference type="Proteomes" id="UP000325081">
    <property type="component" value="Unassembled WGS sequence"/>
</dbReference>
<comment type="caution">
    <text evidence="1">The sequence shown here is derived from an EMBL/GenBank/DDBJ whole genome shotgun (WGS) entry which is preliminary data.</text>
</comment>
<keyword evidence="1" id="KW-0808">Transferase</keyword>
<name>A0A5A7QAN5_STRAF</name>
<keyword evidence="2" id="KW-1185">Reference proteome</keyword>
<reference evidence="2" key="1">
    <citation type="journal article" date="2019" name="Curr. Biol.">
        <title>Genome Sequence of Striga asiatica Provides Insight into the Evolution of Plant Parasitism.</title>
        <authorList>
            <person name="Yoshida S."/>
            <person name="Kim S."/>
            <person name="Wafula E.K."/>
            <person name="Tanskanen J."/>
            <person name="Kim Y.M."/>
            <person name="Honaas L."/>
            <person name="Yang Z."/>
            <person name="Spallek T."/>
            <person name="Conn C.E."/>
            <person name="Ichihashi Y."/>
            <person name="Cheong K."/>
            <person name="Cui S."/>
            <person name="Der J.P."/>
            <person name="Gundlach H."/>
            <person name="Jiao Y."/>
            <person name="Hori C."/>
            <person name="Ishida J.K."/>
            <person name="Kasahara H."/>
            <person name="Kiba T."/>
            <person name="Kim M.S."/>
            <person name="Koo N."/>
            <person name="Laohavisit A."/>
            <person name="Lee Y.H."/>
            <person name="Lumba S."/>
            <person name="McCourt P."/>
            <person name="Mortimer J.C."/>
            <person name="Mutuku J.M."/>
            <person name="Nomura T."/>
            <person name="Sasaki-Sekimoto Y."/>
            <person name="Seto Y."/>
            <person name="Wang Y."/>
            <person name="Wakatake T."/>
            <person name="Sakakibara H."/>
            <person name="Demura T."/>
            <person name="Yamaguchi S."/>
            <person name="Yoneyama K."/>
            <person name="Manabe R.I."/>
            <person name="Nelson D.C."/>
            <person name="Schulman A.H."/>
            <person name="Timko M.P."/>
            <person name="dePamphilis C.W."/>
            <person name="Choi D."/>
            <person name="Shirasu K."/>
        </authorList>
    </citation>
    <scope>NUCLEOTIDE SEQUENCE [LARGE SCALE GENOMIC DNA]</scope>
    <source>
        <strain evidence="2">cv. UVA1</strain>
    </source>
</reference>
<proteinExistence type="predicted"/>
<gene>
    <name evidence="1" type="ORF">STAS_18760</name>
</gene>
<dbReference type="AlphaFoldDB" id="A0A5A7QAN5"/>
<dbReference type="EMBL" id="BKCP01006239">
    <property type="protein sequence ID" value="GER41996.1"/>
    <property type="molecule type" value="Genomic_DNA"/>
</dbReference>
<evidence type="ECO:0000313" key="1">
    <source>
        <dbReference type="EMBL" id="GER41996.1"/>
    </source>
</evidence>
<protein>
    <submittedName>
        <fullName evidence="1">Tyrosine-protein kinase JAK2</fullName>
    </submittedName>
</protein>
<sequence length="204" mass="23078">MAQQPNNLSSQQTTCGPTAEQAQLPIFEPTVHHFMFTKARSLSKLGPKLGRLDYLQDPFAATEPASAGIVLLPPPCARRDPTWLPPTSPPSTLNHSTRWADLTMAQIATRVFRGDRTTDAVADQKRLQRYNCPGQLPIVYLRERGSSWIVEATWESLSLRLDQRIRKAVLLVGREIEEIWPAGLLFRREIKEIQRAVGRKIEEI</sequence>
<evidence type="ECO:0000313" key="2">
    <source>
        <dbReference type="Proteomes" id="UP000325081"/>
    </source>
</evidence>